<gene>
    <name evidence="1" type="ORF">RPERSI_LOCUS31340</name>
</gene>
<name>A0ACA9SJI7_9GLOM</name>
<protein>
    <submittedName>
        <fullName evidence="1">18767_t:CDS:1</fullName>
    </submittedName>
</protein>
<organism evidence="1 2">
    <name type="scientific">Racocetra persica</name>
    <dbReference type="NCBI Taxonomy" id="160502"/>
    <lineage>
        <taxon>Eukaryota</taxon>
        <taxon>Fungi</taxon>
        <taxon>Fungi incertae sedis</taxon>
        <taxon>Mucoromycota</taxon>
        <taxon>Glomeromycotina</taxon>
        <taxon>Glomeromycetes</taxon>
        <taxon>Diversisporales</taxon>
        <taxon>Gigasporaceae</taxon>
        <taxon>Racocetra</taxon>
    </lineage>
</organism>
<sequence length="45" mass="4929">MNAATLSAEQSDRAFDSGHFVRYSTATTNIYEAFYGPKLAGNLIE</sequence>
<evidence type="ECO:0000313" key="2">
    <source>
        <dbReference type="Proteomes" id="UP000789920"/>
    </source>
</evidence>
<keyword evidence="2" id="KW-1185">Reference proteome</keyword>
<evidence type="ECO:0000313" key="1">
    <source>
        <dbReference type="EMBL" id="CAG8840196.1"/>
    </source>
</evidence>
<reference evidence="1" key="1">
    <citation type="submission" date="2021-06" db="EMBL/GenBank/DDBJ databases">
        <authorList>
            <person name="Kallberg Y."/>
            <person name="Tangrot J."/>
            <person name="Rosling A."/>
        </authorList>
    </citation>
    <scope>NUCLEOTIDE SEQUENCE</scope>
    <source>
        <strain evidence="1">MA461A</strain>
    </source>
</reference>
<comment type="caution">
    <text evidence="1">The sequence shown here is derived from an EMBL/GenBank/DDBJ whole genome shotgun (WGS) entry which is preliminary data.</text>
</comment>
<dbReference type="EMBL" id="CAJVQC010126050">
    <property type="protein sequence ID" value="CAG8840196.1"/>
    <property type="molecule type" value="Genomic_DNA"/>
</dbReference>
<feature type="non-terminal residue" evidence="1">
    <location>
        <position position="45"/>
    </location>
</feature>
<accession>A0ACA9SJI7</accession>
<proteinExistence type="predicted"/>
<dbReference type="Proteomes" id="UP000789920">
    <property type="component" value="Unassembled WGS sequence"/>
</dbReference>